<feature type="domain" description="Tetrapyrrole biosynthesis uroporphyrinogen III synthase" evidence="1">
    <location>
        <begin position="30"/>
        <end position="269"/>
    </location>
</feature>
<dbReference type="EC" id="4.2.1.75" evidence="2"/>
<dbReference type="Proteomes" id="UP001265700">
    <property type="component" value="Unassembled WGS sequence"/>
</dbReference>
<gene>
    <name evidence="2" type="ORF">J2W49_003263</name>
</gene>
<dbReference type="Gene3D" id="3.40.50.10090">
    <property type="match status" value="2"/>
</dbReference>
<name>A0ABU1WPR2_9BURK</name>
<dbReference type="GO" id="GO:0004852">
    <property type="term" value="F:uroporphyrinogen-III synthase activity"/>
    <property type="evidence" value="ECO:0007669"/>
    <property type="project" value="UniProtKB-EC"/>
</dbReference>
<evidence type="ECO:0000259" key="1">
    <source>
        <dbReference type="Pfam" id="PF02602"/>
    </source>
</evidence>
<accession>A0ABU1WPR2</accession>
<comment type="caution">
    <text evidence="2">The sequence shown here is derived from an EMBL/GenBank/DDBJ whole genome shotgun (WGS) entry which is preliminary data.</text>
</comment>
<dbReference type="SUPFAM" id="SSF69618">
    <property type="entry name" value="HemD-like"/>
    <property type="match status" value="1"/>
</dbReference>
<keyword evidence="3" id="KW-1185">Reference proteome</keyword>
<dbReference type="RefSeq" id="WP_310318390.1">
    <property type="nucleotide sequence ID" value="NZ_JAVDWU010000007.1"/>
</dbReference>
<evidence type="ECO:0000313" key="2">
    <source>
        <dbReference type="EMBL" id="MDR7151287.1"/>
    </source>
</evidence>
<proteinExistence type="predicted"/>
<dbReference type="CDD" id="cd06578">
    <property type="entry name" value="HemD"/>
    <property type="match status" value="1"/>
</dbReference>
<evidence type="ECO:0000313" key="3">
    <source>
        <dbReference type="Proteomes" id="UP001265700"/>
    </source>
</evidence>
<reference evidence="2 3" key="1">
    <citation type="submission" date="2023-07" db="EMBL/GenBank/DDBJ databases">
        <title>Sorghum-associated microbial communities from plants grown in Nebraska, USA.</title>
        <authorList>
            <person name="Schachtman D."/>
        </authorList>
    </citation>
    <scope>NUCLEOTIDE SEQUENCE [LARGE SCALE GENOMIC DNA]</scope>
    <source>
        <strain evidence="2 3">4249</strain>
    </source>
</reference>
<dbReference type="InterPro" id="IPR036108">
    <property type="entry name" value="4pyrrol_syn_uPrphyn_synt_sf"/>
</dbReference>
<dbReference type="InterPro" id="IPR003754">
    <property type="entry name" value="4pyrrol_synth_uPrphyn_synth"/>
</dbReference>
<keyword evidence="2" id="KW-0456">Lyase</keyword>
<dbReference type="Pfam" id="PF02602">
    <property type="entry name" value="HEM4"/>
    <property type="match status" value="1"/>
</dbReference>
<sequence length="285" mass="30137">MTLATDPRGPARLSRLIVTRPAPEAQIWTDALCQRAWPAHALPLIEIGEPSDVATLKALQDWRQQVFQVDAAMFVSGAAVTHFFAGMAPKRVASALAAGHASTRFWAPGPATAAALQEAGVPVDRVDAPAQDAPQFDSETLWPVVAPQLHAGAQVLIVRGISSGAPVDSVAGTGRDWLIRQCLAAGARVEACVAYERRAPVWSPGQQALARAAVGPDAAWLFSSSEALTHLQSLMPQAGWQDTFALATHPRIAQSALAAGFGRVVTSRPALRDVMLALESTWSHA</sequence>
<organism evidence="2 3">
    <name type="scientific">Hydrogenophaga palleronii</name>
    <dbReference type="NCBI Taxonomy" id="65655"/>
    <lineage>
        <taxon>Bacteria</taxon>
        <taxon>Pseudomonadati</taxon>
        <taxon>Pseudomonadota</taxon>
        <taxon>Betaproteobacteria</taxon>
        <taxon>Burkholderiales</taxon>
        <taxon>Comamonadaceae</taxon>
        <taxon>Hydrogenophaga</taxon>
    </lineage>
</organism>
<protein>
    <submittedName>
        <fullName evidence="2">Uroporphyrinogen-III synthase</fullName>
        <ecNumber evidence="2">4.2.1.75</ecNumber>
    </submittedName>
</protein>
<dbReference type="EMBL" id="JAVDWU010000007">
    <property type="protein sequence ID" value="MDR7151287.1"/>
    <property type="molecule type" value="Genomic_DNA"/>
</dbReference>